<gene>
    <name evidence="2" type="ORF">PCOR1329_LOCUS20533</name>
</gene>
<comment type="caution">
    <text evidence="2">The sequence shown here is derived from an EMBL/GenBank/DDBJ whole genome shotgun (WGS) entry which is preliminary data.</text>
</comment>
<feature type="region of interest" description="Disordered" evidence="1">
    <location>
        <begin position="1"/>
        <end position="52"/>
    </location>
</feature>
<evidence type="ECO:0000256" key="1">
    <source>
        <dbReference type="SAM" id="MobiDB-lite"/>
    </source>
</evidence>
<organism evidence="2 3">
    <name type="scientific">Prorocentrum cordatum</name>
    <dbReference type="NCBI Taxonomy" id="2364126"/>
    <lineage>
        <taxon>Eukaryota</taxon>
        <taxon>Sar</taxon>
        <taxon>Alveolata</taxon>
        <taxon>Dinophyceae</taxon>
        <taxon>Prorocentrales</taxon>
        <taxon>Prorocentraceae</taxon>
        <taxon>Prorocentrum</taxon>
    </lineage>
</organism>
<evidence type="ECO:0000313" key="3">
    <source>
        <dbReference type="Proteomes" id="UP001189429"/>
    </source>
</evidence>
<keyword evidence="3" id="KW-1185">Reference proteome</keyword>
<feature type="compositionally biased region" description="Basic residues" evidence="1">
    <location>
        <begin position="15"/>
        <end position="24"/>
    </location>
</feature>
<protein>
    <submittedName>
        <fullName evidence="2">Uncharacterized protein</fullName>
    </submittedName>
</protein>
<dbReference type="EMBL" id="CAUYUJ010006668">
    <property type="protein sequence ID" value="CAK0818184.1"/>
    <property type="molecule type" value="Genomic_DNA"/>
</dbReference>
<evidence type="ECO:0000313" key="2">
    <source>
        <dbReference type="EMBL" id="CAK0818184.1"/>
    </source>
</evidence>
<proteinExistence type="predicted"/>
<name>A0ABN9RHB9_9DINO</name>
<dbReference type="Proteomes" id="UP001189429">
    <property type="component" value="Unassembled WGS sequence"/>
</dbReference>
<accession>A0ABN9RHB9</accession>
<sequence>MWHRHRQAPRQPRLLPRRGPRRHQWTAPGEPSPGEAADSSGESARAATHSALTADRARISGLASCPPNLAARRLPLRRPVRSSPQAVLGPCRLQPQRHSCQSGLACAAPARSLMD</sequence>
<reference evidence="2" key="1">
    <citation type="submission" date="2023-10" db="EMBL/GenBank/DDBJ databases">
        <authorList>
            <person name="Chen Y."/>
            <person name="Shah S."/>
            <person name="Dougan E. K."/>
            <person name="Thang M."/>
            <person name="Chan C."/>
        </authorList>
    </citation>
    <scope>NUCLEOTIDE SEQUENCE [LARGE SCALE GENOMIC DNA]</scope>
</reference>